<comment type="caution">
    <text evidence="1">The sequence shown here is derived from an EMBL/GenBank/DDBJ whole genome shotgun (WGS) entry which is preliminary data.</text>
</comment>
<proteinExistence type="predicted"/>
<evidence type="ECO:0000313" key="2">
    <source>
        <dbReference type="Proteomes" id="UP000239720"/>
    </source>
</evidence>
<dbReference type="OrthoDB" id="2084067at2"/>
<sequence length="84" mass="10148">MQSDLVSRLKRFEKAIENCDIDEQYRSDKFYYLFSLFQNKGLNDNMNKFKNVDLPIGKYQLSIFKYALNKYKQFIEDEITSKPE</sequence>
<protein>
    <submittedName>
        <fullName evidence="1">Uncharacterized protein</fullName>
    </submittedName>
</protein>
<organism evidence="1 2">
    <name type="scientific">Acetivibrio saccincola</name>
    <dbReference type="NCBI Taxonomy" id="1677857"/>
    <lineage>
        <taxon>Bacteria</taxon>
        <taxon>Bacillati</taxon>
        <taxon>Bacillota</taxon>
        <taxon>Clostridia</taxon>
        <taxon>Eubacteriales</taxon>
        <taxon>Oscillospiraceae</taxon>
        <taxon>Acetivibrio</taxon>
    </lineage>
</organism>
<accession>A0A2S8REM7</accession>
<reference evidence="1 2" key="1">
    <citation type="journal article" date="2018" name="Syst. Appl. Microbiol.">
        <title>Characterization and high-quality draft genome sequence of Herbivorax saccincola A7, an anaerobic, alkaliphilic, thermophilic, cellulolytic, and xylanolytic bacterium.</title>
        <authorList>
            <person name="Aikawa S."/>
            <person name="Baramee S."/>
            <person name="Sermsathanaswadi J."/>
            <person name="Thianheng P."/>
            <person name="Tachaapaikoon C."/>
            <person name="Shikata A."/>
            <person name="Waeonukul R."/>
            <person name="Pason P."/>
            <person name="Ratanakhanokchai K."/>
            <person name="Kosugi A."/>
        </authorList>
    </citation>
    <scope>NUCLEOTIDE SEQUENCE [LARGE SCALE GENOMIC DNA]</scope>
    <source>
        <strain evidence="1 2">A7</strain>
    </source>
</reference>
<dbReference type="Proteomes" id="UP000239720">
    <property type="component" value="Unassembled WGS sequence"/>
</dbReference>
<gene>
    <name evidence="1" type="ORF">B9R14_05330</name>
</gene>
<dbReference type="EMBL" id="NEMB01000003">
    <property type="protein sequence ID" value="PQQ68270.1"/>
    <property type="molecule type" value="Genomic_DNA"/>
</dbReference>
<dbReference type="AlphaFoldDB" id="A0A2S8REM7"/>
<evidence type="ECO:0000313" key="1">
    <source>
        <dbReference type="EMBL" id="PQQ68270.1"/>
    </source>
</evidence>
<name>A0A2S8REM7_9FIRM</name>